<name>A0ABW5P189_9DEIO</name>
<dbReference type="EC" id="2.3.-.-" evidence="3"/>
<dbReference type="GO" id="GO:0016746">
    <property type="term" value="F:acyltransferase activity"/>
    <property type="evidence" value="ECO:0007669"/>
    <property type="project" value="UniProtKB-KW"/>
</dbReference>
<evidence type="ECO:0000259" key="2">
    <source>
        <dbReference type="PROSITE" id="PS51186"/>
    </source>
</evidence>
<dbReference type="CDD" id="cd04301">
    <property type="entry name" value="NAT_SF"/>
    <property type="match status" value="1"/>
</dbReference>
<proteinExistence type="predicted"/>
<dbReference type="SUPFAM" id="SSF55729">
    <property type="entry name" value="Acyl-CoA N-acyltransferases (Nat)"/>
    <property type="match status" value="1"/>
</dbReference>
<dbReference type="InterPro" id="IPR000182">
    <property type="entry name" value="GNAT_dom"/>
</dbReference>
<dbReference type="Pfam" id="PF00583">
    <property type="entry name" value="Acetyltransf_1"/>
    <property type="match status" value="1"/>
</dbReference>
<dbReference type="EMBL" id="JBHUMK010000021">
    <property type="protein sequence ID" value="MFD2608903.1"/>
    <property type="molecule type" value="Genomic_DNA"/>
</dbReference>
<dbReference type="Gene3D" id="3.40.630.30">
    <property type="match status" value="1"/>
</dbReference>
<evidence type="ECO:0000313" key="3">
    <source>
        <dbReference type="EMBL" id="MFD2608903.1"/>
    </source>
</evidence>
<dbReference type="InterPro" id="IPR016181">
    <property type="entry name" value="Acyl_CoA_acyltransferase"/>
</dbReference>
<sequence length="113" mass="12346">MGGSFLLSRRTEHAENDLSGDSGRHQGTATQRIFRWLAQSNPPTPDTLYQILKRAYAFVLALNEKGEVVGFIHAISDGILTASIPLLEVRPAYKGQGIGSELVRLLLSQLEGL</sequence>
<keyword evidence="3" id="KW-0808">Transferase</keyword>
<protein>
    <submittedName>
        <fullName evidence="3">GNAT family N-acetyltransferase</fullName>
        <ecNumber evidence="3">2.3.-.-</ecNumber>
    </submittedName>
</protein>
<feature type="domain" description="N-acetyltransferase" evidence="2">
    <location>
        <begin position="18"/>
        <end position="113"/>
    </location>
</feature>
<keyword evidence="4" id="KW-1185">Reference proteome</keyword>
<keyword evidence="3" id="KW-0012">Acyltransferase</keyword>
<organism evidence="3 4">
    <name type="scientific">Deinococcus taklimakanensis</name>
    <dbReference type="NCBI Taxonomy" id="536443"/>
    <lineage>
        <taxon>Bacteria</taxon>
        <taxon>Thermotogati</taxon>
        <taxon>Deinococcota</taxon>
        <taxon>Deinococci</taxon>
        <taxon>Deinococcales</taxon>
        <taxon>Deinococcaceae</taxon>
        <taxon>Deinococcus</taxon>
    </lineage>
</organism>
<evidence type="ECO:0000313" key="4">
    <source>
        <dbReference type="Proteomes" id="UP001597475"/>
    </source>
</evidence>
<reference evidence="4" key="1">
    <citation type="journal article" date="2019" name="Int. J. Syst. Evol. Microbiol.">
        <title>The Global Catalogue of Microorganisms (GCM) 10K type strain sequencing project: providing services to taxonomists for standard genome sequencing and annotation.</title>
        <authorList>
            <consortium name="The Broad Institute Genomics Platform"/>
            <consortium name="The Broad Institute Genome Sequencing Center for Infectious Disease"/>
            <person name="Wu L."/>
            <person name="Ma J."/>
        </authorList>
    </citation>
    <scope>NUCLEOTIDE SEQUENCE [LARGE SCALE GENOMIC DNA]</scope>
    <source>
        <strain evidence="4">KCTC 33842</strain>
    </source>
</reference>
<comment type="caution">
    <text evidence="3">The sequence shown here is derived from an EMBL/GenBank/DDBJ whole genome shotgun (WGS) entry which is preliminary data.</text>
</comment>
<dbReference type="RefSeq" id="WP_386843840.1">
    <property type="nucleotide sequence ID" value="NZ_JBHUMK010000021.1"/>
</dbReference>
<evidence type="ECO:0000256" key="1">
    <source>
        <dbReference type="SAM" id="MobiDB-lite"/>
    </source>
</evidence>
<dbReference type="Proteomes" id="UP001597475">
    <property type="component" value="Unassembled WGS sequence"/>
</dbReference>
<dbReference type="PROSITE" id="PS51186">
    <property type="entry name" value="GNAT"/>
    <property type="match status" value="1"/>
</dbReference>
<gene>
    <name evidence="3" type="ORF">ACFSR9_05530</name>
</gene>
<accession>A0ABW5P189</accession>
<feature type="region of interest" description="Disordered" evidence="1">
    <location>
        <begin position="1"/>
        <end position="26"/>
    </location>
</feature>